<accession>A0A939BMG2</accession>
<dbReference type="Proteomes" id="UP000774000">
    <property type="component" value="Unassembled WGS sequence"/>
</dbReference>
<keyword evidence="2" id="KW-1185">Reference proteome</keyword>
<organism evidence="1 2">
    <name type="scientific">Halanaerobacter jeridensis</name>
    <dbReference type="NCBI Taxonomy" id="706427"/>
    <lineage>
        <taxon>Bacteria</taxon>
        <taxon>Bacillati</taxon>
        <taxon>Bacillota</taxon>
        <taxon>Clostridia</taxon>
        <taxon>Halanaerobiales</taxon>
        <taxon>Halobacteroidaceae</taxon>
        <taxon>Halanaerobacter</taxon>
    </lineage>
</organism>
<evidence type="ECO:0000313" key="1">
    <source>
        <dbReference type="EMBL" id="MBM7556400.1"/>
    </source>
</evidence>
<reference evidence="1" key="1">
    <citation type="submission" date="2021-01" db="EMBL/GenBank/DDBJ databases">
        <title>Genomic Encyclopedia of Type Strains, Phase IV (KMG-IV): sequencing the most valuable type-strain genomes for metagenomic binning, comparative biology and taxonomic classification.</title>
        <authorList>
            <person name="Goeker M."/>
        </authorList>
    </citation>
    <scope>NUCLEOTIDE SEQUENCE</scope>
    <source>
        <strain evidence="1">DSM 23230</strain>
    </source>
</reference>
<proteinExistence type="predicted"/>
<evidence type="ECO:0000313" key="2">
    <source>
        <dbReference type="Proteomes" id="UP000774000"/>
    </source>
</evidence>
<sequence>MPEREDYEKFAKNKGKIEFVASLANPTIRLLALWFDFTNGLSAGGQLTFLNRIANRIIYQLGTSDDYYSLSFGFLFFLNPFNLSSVLTGIDAEKEGNDYIKAAGKELEKRMDDINDALKEQIVNKYTLNF</sequence>
<name>A0A939BMG2_9FIRM</name>
<dbReference type="AlphaFoldDB" id="A0A939BMG2"/>
<protein>
    <submittedName>
        <fullName evidence="1">Uncharacterized protein</fullName>
    </submittedName>
</protein>
<dbReference type="EMBL" id="JAFBDQ010000005">
    <property type="protein sequence ID" value="MBM7556400.1"/>
    <property type="molecule type" value="Genomic_DNA"/>
</dbReference>
<gene>
    <name evidence="1" type="ORF">JOC47_001243</name>
</gene>
<dbReference type="RefSeq" id="WP_204701178.1">
    <property type="nucleotide sequence ID" value="NZ_JAFBDQ010000005.1"/>
</dbReference>
<comment type="caution">
    <text evidence="1">The sequence shown here is derived from an EMBL/GenBank/DDBJ whole genome shotgun (WGS) entry which is preliminary data.</text>
</comment>